<dbReference type="Proteomes" id="UP000516468">
    <property type="component" value="Segment"/>
</dbReference>
<name>A0A7G3V945_9CAUD</name>
<evidence type="ECO:0000313" key="3">
    <source>
        <dbReference type="Proteomes" id="UP000516468"/>
    </source>
</evidence>
<accession>A0A7G3V945</accession>
<dbReference type="EMBL" id="MT498036">
    <property type="protein sequence ID" value="QKY78472.1"/>
    <property type="molecule type" value="Genomic_DNA"/>
</dbReference>
<dbReference type="GeneID" id="63027236"/>
<sequence length="171" mass="17985">MPTILVPEGQSFRDLASELVRAAGVNADEVKLVTGGNRRAFEVSDAVFAKWQAGEGDKGEVEQAESQGGQPTAEPAPTEPAGDAPVAVAGPDADDDADGDKPPHEPPTPTEGEGRSDDPDSDEPGGVEVPDRNDSTESWAHFMAGQYPDLDVDGMRRTDLIAEYDRRTAGA</sequence>
<proteinExistence type="predicted"/>
<dbReference type="RefSeq" id="YP_010002683.1">
    <property type="nucleotide sequence ID" value="NC_053247.1"/>
</dbReference>
<organism evidence="2 3">
    <name type="scientific">Gordonia Phage Zitch</name>
    <dbReference type="NCBI Taxonomy" id="2743909"/>
    <lineage>
        <taxon>Viruses</taxon>
        <taxon>Duplodnaviria</taxon>
        <taxon>Heunggongvirae</taxon>
        <taxon>Uroviricota</taxon>
        <taxon>Caudoviricetes</taxon>
        <taxon>Stackebrandtviridae</taxon>
        <taxon>Schenleyvirinae</taxon>
        <taxon>Zitchvirus</taxon>
        <taxon>Zitchvirus zitch</taxon>
    </lineage>
</organism>
<evidence type="ECO:0000256" key="1">
    <source>
        <dbReference type="SAM" id="MobiDB-lite"/>
    </source>
</evidence>
<protein>
    <submittedName>
        <fullName evidence="2">Uncharacterized protein</fullName>
    </submittedName>
</protein>
<dbReference type="KEGG" id="vg:63027236"/>
<feature type="compositionally biased region" description="Low complexity" evidence="1">
    <location>
        <begin position="71"/>
        <end position="91"/>
    </location>
</feature>
<evidence type="ECO:0000313" key="2">
    <source>
        <dbReference type="EMBL" id="QKY78472.1"/>
    </source>
</evidence>
<gene>
    <name evidence="2" type="primary">25</name>
    <name evidence="2" type="ORF">SEA_ZITCH_25</name>
</gene>
<keyword evidence="3" id="KW-1185">Reference proteome</keyword>
<feature type="region of interest" description="Disordered" evidence="1">
    <location>
        <begin position="53"/>
        <end position="140"/>
    </location>
</feature>
<reference evidence="2 3" key="1">
    <citation type="submission" date="2020-05" db="EMBL/GenBank/DDBJ databases">
        <authorList>
            <person name="Mick M."/>
            <person name="Mijatovic I."/>
            <person name="Miller A.J."/>
            <person name="Stuckman S.A."/>
            <person name="Volas E.M."/>
            <person name="Daniels C.J."/>
            <person name="Breitenberger C.A."/>
            <person name="Ball S.L."/>
            <person name="Garlena R.A."/>
            <person name="Russell D.A."/>
            <person name="Pope W.H."/>
            <person name="Jacobs-Sera D."/>
            <person name="Hatfull G.F."/>
        </authorList>
    </citation>
    <scope>NUCLEOTIDE SEQUENCE [LARGE SCALE GENOMIC DNA]</scope>
</reference>